<feature type="active site" description="Charge relay system" evidence="10">
    <location>
        <position position="237"/>
    </location>
</feature>
<evidence type="ECO:0000256" key="3">
    <source>
        <dbReference type="ARBA" id="ARBA00007186"/>
    </source>
</evidence>
<dbReference type="Gene3D" id="3.20.20.80">
    <property type="entry name" value="Glycosidases"/>
    <property type="match status" value="1"/>
</dbReference>
<name>A0ABQ9SDI5_9PEZI</name>
<dbReference type="InterPro" id="IPR022398">
    <property type="entry name" value="Peptidase_S8_His-AS"/>
</dbReference>
<organism evidence="13 14">
    <name type="scientific">Colletotrichum paranaense</name>
    <dbReference type="NCBI Taxonomy" id="1914294"/>
    <lineage>
        <taxon>Eukaryota</taxon>
        <taxon>Fungi</taxon>
        <taxon>Dikarya</taxon>
        <taxon>Ascomycota</taxon>
        <taxon>Pezizomycotina</taxon>
        <taxon>Sordariomycetes</taxon>
        <taxon>Hypocreomycetidae</taxon>
        <taxon>Glomerellales</taxon>
        <taxon>Glomerellaceae</taxon>
        <taxon>Colletotrichum</taxon>
        <taxon>Colletotrichum acutatum species complex</taxon>
    </lineage>
</organism>
<proteinExistence type="inferred from homology"/>
<dbReference type="InterPro" id="IPR010720">
    <property type="entry name" value="Alpha-L-AF_C"/>
</dbReference>
<keyword evidence="7 11" id="KW-0732">Signal</keyword>
<dbReference type="InterPro" id="IPR050131">
    <property type="entry name" value="Peptidase_S8_subtilisin-like"/>
</dbReference>
<dbReference type="RefSeq" id="XP_060346272.1">
    <property type="nucleotide sequence ID" value="XM_060495924.1"/>
</dbReference>
<evidence type="ECO:0000256" key="11">
    <source>
        <dbReference type="SAM" id="SignalP"/>
    </source>
</evidence>
<evidence type="ECO:0000256" key="9">
    <source>
        <dbReference type="ARBA" id="ARBA00022825"/>
    </source>
</evidence>
<dbReference type="SUPFAM" id="SSF51445">
    <property type="entry name" value="(Trans)glycosidases"/>
    <property type="match status" value="1"/>
</dbReference>
<evidence type="ECO:0000256" key="10">
    <source>
        <dbReference type="PROSITE-ProRule" id="PRU01240"/>
    </source>
</evidence>
<keyword evidence="9 10" id="KW-0720">Serine protease</keyword>
<keyword evidence="14" id="KW-1185">Reference proteome</keyword>
<dbReference type="PANTHER" id="PTHR43806">
    <property type="entry name" value="PEPTIDASE S8"/>
    <property type="match status" value="1"/>
</dbReference>
<dbReference type="PROSITE" id="PS00137">
    <property type="entry name" value="SUBTILASE_HIS"/>
    <property type="match status" value="1"/>
</dbReference>
<evidence type="ECO:0000256" key="6">
    <source>
        <dbReference type="ARBA" id="ARBA00022670"/>
    </source>
</evidence>
<comment type="similarity">
    <text evidence="3">Belongs to the glycosyl hydrolase 51 family.</text>
</comment>
<accession>A0ABQ9SDI5</accession>
<evidence type="ECO:0000256" key="8">
    <source>
        <dbReference type="ARBA" id="ARBA00022801"/>
    </source>
</evidence>
<feature type="signal peptide" evidence="11">
    <location>
        <begin position="1"/>
        <end position="20"/>
    </location>
</feature>
<gene>
    <name evidence="13" type="ORF">CPAR01_11665</name>
</gene>
<feature type="active site" description="Charge relay system" evidence="10">
    <location>
        <position position="185"/>
    </location>
</feature>
<dbReference type="CDD" id="cd07489">
    <property type="entry name" value="Peptidases_S8_5"/>
    <property type="match status" value="1"/>
</dbReference>
<dbReference type="Proteomes" id="UP001241169">
    <property type="component" value="Unassembled WGS sequence"/>
</dbReference>
<evidence type="ECO:0000256" key="2">
    <source>
        <dbReference type="ARBA" id="ARBA00004834"/>
    </source>
</evidence>
<keyword evidence="6 10" id="KW-0645">Protease</keyword>
<feature type="domain" description="Alpha-L-arabinofuranosidase C-terminal" evidence="12">
    <location>
        <begin position="1192"/>
        <end position="1366"/>
    </location>
</feature>
<dbReference type="PROSITE" id="PS00136">
    <property type="entry name" value="SUBTILASE_ASP"/>
    <property type="match status" value="1"/>
</dbReference>
<dbReference type="PANTHER" id="PTHR43806:SF66">
    <property type="entry name" value="SERIN ENDOPEPTIDASE"/>
    <property type="match status" value="1"/>
</dbReference>
<comment type="caution">
    <text evidence="13">The sequence shown here is derived from an EMBL/GenBank/DDBJ whole genome shotgun (WGS) entry which is preliminary data.</text>
</comment>
<dbReference type="PROSITE" id="PS51892">
    <property type="entry name" value="SUBTILASE"/>
    <property type="match status" value="1"/>
</dbReference>
<dbReference type="EMBL" id="MOPA01000009">
    <property type="protein sequence ID" value="KAK1532016.1"/>
    <property type="molecule type" value="Genomic_DNA"/>
</dbReference>
<dbReference type="SMART" id="SM00813">
    <property type="entry name" value="Alpha-L-AF_C"/>
    <property type="match status" value="1"/>
</dbReference>
<evidence type="ECO:0000259" key="12">
    <source>
        <dbReference type="SMART" id="SM00813"/>
    </source>
</evidence>
<dbReference type="Pfam" id="PF22848">
    <property type="entry name" value="ASD1_dom"/>
    <property type="match status" value="1"/>
</dbReference>
<dbReference type="SUPFAM" id="SSF52743">
    <property type="entry name" value="Subtilisin-like"/>
    <property type="match status" value="1"/>
</dbReference>
<feature type="active site" description="Charge relay system" evidence="10">
    <location>
        <position position="557"/>
    </location>
</feature>
<dbReference type="EC" id="3.2.1.55" evidence="5"/>
<evidence type="ECO:0000256" key="7">
    <source>
        <dbReference type="ARBA" id="ARBA00022729"/>
    </source>
</evidence>
<dbReference type="InterPro" id="IPR034187">
    <property type="entry name" value="Peptidases_S8_5"/>
</dbReference>
<keyword evidence="8 10" id="KW-0378">Hydrolase</keyword>
<evidence type="ECO:0000256" key="1">
    <source>
        <dbReference type="ARBA" id="ARBA00001462"/>
    </source>
</evidence>
<evidence type="ECO:0000313" key="13">
    <source>
        <dbReference type="EMBL" id="KAK1532016.1"/>
    </source>
</evidence>
<dbReference type="Pfam" id="PF00082">
    <property type="entry name" value="Peptidase_S8"/>
    <property type="match status" value="1"/>
</dbReference>
<dbReference type="InterPro" id="IPR010435">
    <property type="entry name" value="C5a/SBT2-like_Fn3"/>
</dbReference>
<dbReference type="InterPro" id="IPR017853">
    <property type="entry name" value="GH"/>
</dbReference>
<dbReference type="InterPro" id="IPR023827">
    <property type="entry name" value="Peptidase_S8_Asp-AS"/>
</dbReference>
<dbReference type="Pfam" id="PF06964">
    <property type="entry name" value="Alpha-L-AF_C"/>
    <property type="match status" value="1"/>
</dbReference>
<dbReference type="InterPro" id="IPR055235">
    <property type="entry name" value="ASD1_cat"/>
</dbReference>
<reference evidence="13 14" key="1">
    <citation type="submission" date="2016-10" db="EMBL/GenBank/DDBJ databases">
        <title>The genome sequence of Colletotrichum fioriniae PJ7.</title>
        <authorList>
            <person name="Baroncelli R."/>
        </authorList>
    </citation>
    <scope>NUCLEOTIDE SEQUENCE [LARGE SCALE GENOMIC DNA]</scope>
    <source>
        <strain evidence="13 14">IMI 384185</strain>
    </source>
</reference>
<comment type="catalytic activity">
    <reaction evidence="1">
        <text>Hydrolysis of terminal non-reducing alpha-L-arabinofuranoside residues in alpha-L-arabinosides.</text>
        <dbReference type="EC" id="3.2.1.55"/>
    </reaction>
</comment>
<dbReference type="Pfam" id="PF06280">
    <property type="entry name" value="fn3_5"/>
    <property type="match status" value="1"/>
</dbReference>
<comment type="similarity">
    <text evidence="4 10">Belongs to the peptidase S8 family.</text>
</comment>
<sequence length="1373" mass="148413">MKVLSFTIVAATALITPGLAAFHPGAAIKAKPPVNAGFIIELEPNASINGREVGEDAHSAFHRRAEDVLDYSVRHEFKNPDYFYGLSINAKDDTDVDTLLALPQVKKVWPNKYYDRPVPVGSSRGSKTVNPSVPIGVQSVQLRAAAQVVTINGTSDVLSSLKMTGADKVHAQGLTGKGIKIGFLDTGVDWRHPALGGGYGEGFKVAGGYDFVGDDFVGWNDPVPDDDPLTTCLEGGHGTHVAGILAAKDPQGVGFGISGVAPDASLYAYRVLGCSGGVTDDILMQGFERAASDGVDLISMSIGETTIWEGGSPYIPILSKIQSQGIGIVIAAGNEGDTGLYVSSAPAQDPSAISVGSVSDFHFATVYNAAGSDGSTIEYGRVVPLNASAHFNVFVADDDNGECVDQAWDDAIASFPEKGSVVALVTARSDCYYDILDARSNSSGFTNVWAWFPDTSDMSIDEPGANGAIDTVKVKKSEASKILAGIAKEGKNFTLTFEDQTVHQIDQPTGGTTSWFSTFGPTMEMSLKPQVSAPGGTILSTWVTSNGWGYAVISGTSMATPHLAGCYALVKQKYPNLSPKEIARRLQSSATPLRQYNATDILTTTAQQGSGLVNVLRAVTSETVFSATEFNLRDSARPLDRNFTIENLSSSPKTYTLGHKPAAEVNGLPNGNSLDINDMFYWALNFNPIYSEVTFTTSSLTVPAGGKATVEFTITPPTVDVSLLPTYSGLITVTEGEENFSIPYLGIPYARGELSNIYTGDLKNLDVSPVPPSGVPLLPFISSSDAGIRNNDKTIFTFPAKKVAENQTQTPDNDPVLTIFIDQPSAYVRFDAVPADIASNPAYNFTPSTYGYLPGPQTNATVFVNTTVTTPPLDLETLDHVAGLKSYGLIGLLWGGDVPHGTVATNFRGYSVYSTEWSWGVVELANGTIYQLPNADYRILVRALKWGGNMNSSTDYDSWLSPIIGVNITDPGYPNPWLTHVESGASGQVGFSNEGYWGIPVDGSPHSHNIFIRELVAGSSVWFAFPQLYPTTFHNRYNGLKPSLAKAVDNIGETFLRFPGGNNLEGPNVENRWKWNETIGALASRPAHQGAWGYPNTDALGLHEYFEWCDDMQLEPFLDVYSGYSLDGTHITGEDLRPFVDEVMRELEVSPKVHNIPDAWIDYHEYNVVPENYIVNFVQWDNVSRRNKYIIGEMGRWNVQWSDMKGSVSEAIFMLGLERNSDLIRDVAFAPLISLVDHQQWAPNLIPFKQAPDARVYTSSYWVQQLFAQNAGSMTHEIISDIGFDPVFWSAVSAGNSFVVKLANYAGEPQHLDIEIAGKRSVTLSILGHDNPDSANTHDAAPISLPVVFHIESSDGNFSFLLPVWSVAVLRTD</sequence>
<dbReference type="InterPro" id="IPR015500">
    <property type="entry name" value="Peptidase_S8_subtilisin-rel"/>
</dbReference>
<dbReference type="InterPro" id="IPR036852">
    <property type="entry name" value="Peptidase_S8/S53_dom_sf"/>
</dbReference>
<protein>
    <recommendedName>
        <fullName evidence="5">non-reducing end alpha-L-arabinofuranosidase</fullName>
        <ecNumber evidence="5">3.2.1.55</ecNumber>
    </recommendedName>
</protein>
<evidence type="ECO:0000256" key="4">
    <source>
        <dbReference type="ARBA" id="ARBA00011073"/>
    </source>
</evidence>
<dbReference type="PRINTS" id="PR00723">
    <property type="entry name" value="SUBTILISIN"/>
</dbReference>
<dbReference type="Gene3D" id="3.40.50.200">
    <property type="entry name" value="Peptidase S8/S53 domain"/>
    <property type="match status" value="2"/>
</dbReference>
<evidence type="ECO:0000256" key="5">
    <source>
        <dbReference type="ARBA" id="ARBA00012670"/>
    </source>
</evidence>
<evidence type="ECO:0000313" key="14">
    <source>
        <dbReference type="Proteomes" id="UP001241169"/>
    </source>
</evidence>
<dbReference type="InterPro" id="IPR000209">
    <property type="entry name" value="Peptidase_S8/S53_dom"/>
</dbReference>
<dbReference type="GeneID" id="85379823"/>
<feature type="chain" id="PRO_5047402698" description="non-reducing end alpha-L-arabinofuranosidase" evidence="11">
    <location>
        <begin position="21"/>
        <end position="1373"/>
    </location>
</feature>
<comment type="pathway">
    <text evidence="2">Glycan metabolism; L-arabinan degradation.</text>
</comment>